<proteinExistence type="predicted"/>
<dbReference type="InterPro" id="IPR008937">
    <property type="entry name" value="Ras-like_GEF"/>
</dbReference>
<dbReference type="InterPro" id="IPR001895">
    <property type="entry name" value="RASGEF_cat_dom"/>
</dbReference>
<dbReference type="Pfam" id="PF00618">
    <property type="entry name" value="RasGEF_N"/>
    <property type="match status" value="1"/>
</dbReference>
<dbReference type="EMBL" id="JOWA01000044">
    <property type="protein sequence ID" value="KEZ46113.1"/>
    <property type="molecule type" value="Genomic_DNA"/>
</dbReference>
<feature type="region of interest" description="Disordered" evidence="3">
    <location>
        <begin position="788"/>
        <end position="811"/>
    </location>
</feature>
<feature type="region of interest" description="Disordered" evidence="3">
    <location>
        <begin position="1334"/>
        <end position="1486"/>
    </location>
</feature>
<comment type="caution">
    <text evidence="6">The sequence shown here is derived from an EMBL/GenBank/DDBJ whole genome shotgun (WGS) entry which is preliminary data.</text>
</comment>
<feature type="compositionally biased region" description="Basic and acidic residues" evidence="3">
    <location>
        <begin position="1334"/>
        <end position="1348"/>
    </location>
</feature>
<dbReference type="InterPro" id="IPR036964">
    <property type="entry name" value="RASGEF_cat_dom_sf"/>
</dbReference>
<dbReference type="VEuPathDB" id="FungiDB:SAPIO_CDS0970"/>
<dbReference type="SMART" id="SM00147">
    <property type="entry name" value="RasGEF"/>
    <property type="match status" value="1"/>
</dbReference>
<feature type="compositionally biased region" description="Acidic residues" evidence="3">
    <location>
        <begin position="1358"/>
        <end position="1374"/>
    </location>
</feature>
<dbReference type="KEGG" id="sapo:SAPIO_CDS0970"/>
<protein>
    <submittedName>
        <fullName evidence="6">RasGEF domain-containing protein</fullName>
    </submittedName>
</protein>
<keyword evidence="7" id="KW-1185">Reference proteome</keyword>
<evidence type="ECO:0000313" key="7">
    <source>
        <dbReference type="Proteomes" id="UP000028545"/>
    </source>
</evidence>
<dbReference type="HOGENOM" id="CLU_001471_0_0_1"/>
<feature type="domain" description="N-terminal Ras-GEF" evidence="5">
    <location>
        <begin position="392"/>
        <end position="519"/>
    </location>
</feature>
<evidence type="ECO:0000259" key="5">
    <source>
        <dbReference type="PROSITE" id="PS50212"/>
    </source>
</evidence>
<dbReference type="PROSITE" id="PS50212">
    <property type="entry name" value="RASGEF_NTER"/>
    <property type="match status" value="1"/>
</dbReference>
<organism evidence="6 7">
    <name type="scientific">Pseudallescheria apiosperma</name>
    <name type="common">Scedosporium apiospermum</name>
    <dbReference type="NCBI Taxonomy" id="563466"/>
    <lineage>
        <taxon>Eukaryota</taxon>
        <taxon>Fungi</taxon>
        <taxon>Dikarya</taxon>
        <taxon>Ascomycota</taxon>
        <taxon>Pezizomycotina</taxon>
        <taxon>Sordariomycetes</taxon>
        <taxon>Hypocreomycetidae</taxon>
        <taxon>Microascales</taxon>
        <taxon>Microascaceae</taxon>
        <taxon>Scedosporium</taxon>
    </lineage>
</organism>
<dbReference type="PANTHER" id="PTHR23113">
    <property type="entry name" value="GUANINE NUCLEOTIDE EXCHANGE FACTOR"/>
    <property type="match status" value="1"/>
</dbReference>
<dbReference type="RefSeq" id="XP_016645912.1">
    <property type="nucleotide sequence ID" value="XM_016783638.1"/>
</dbReference>
<dbReference type="SMART" id="SM00229">
    <property type="entry name" value="RasGEFN"/>
    <property type="match status" value="1"/>
</dbReference>
<gene>
    <name evidence="6" type="ORF">SAPIO_CDS0970</name>
</gene>
<feature type="region of interest" description="Disordered" evidence="3">
    <location>
        <begin position="1506"/>
        <end position="1534"/>
    </location>
</feature>
<dbReference type="CDD" id="cd06224">
    <property type="entry name" value="REM"/>
    <property type="match status" value="1"/>
</dbReference>
<dbReference type="OrthoDB" id="10254377at2759"/>
<evidence type="ECO:0000259" key="4">
    <source>
        <dbReference type="PROSITE" id="PS50009"/>
    </source>
</evidence>
<feature type="compositionally biased region" description="Basic and acidic residues" evidence="3">
    <location>
        <begin position="1396"/>
        <end position="1405"/>
    </location>
</feature>
<feature type="region of interest" description="Disordered" evidence="3">
    <location>
        <begin position="1231"/>
        <end position="1270"/>
    </location>
</feature>
<dbReference type="OMA" id="ICNYATM"/>
<feature type="region of interest" description="Disordered" evidence="3">
    <location>
        <begin position="1"/>
        <end position="44"/>
    </location>
</feature>
<dbReference type="SUPFAM" id="SSF48366">
    <property type="entry name" value="Ras GEF"/>
    <property type="match status" value="1"/>
</dbReference>
<sequence length="1809" mass="198497">MEAMETIQPLGSNPPTVADLSARTPQRDPSARNNQLPTRGPAQDARLARAMALGVSGGRESAAALRAGRLIRQPSGTSRPLVPVTERKSQEENVYTWRIRKDPESEKVDIAPDGNSGGREGRQFTVANVGHNGRIYLRPTVRPAHQRPPQPHFVFPVTPPSTAGLDALVAEKKQKEESNDNSFSHLWESTPAPSLDSELTPMSGIQPQPRRRRALSDSTVRETNVVREMGDGAFKVVISKPADEPRPRTMEDIDTAGPPILDVAIPSWRIGSPRFSLKGTPVIRGSSYAPTEEVSSSHPSFLNARLGEPTLTIPSRFSSRRPSRLNVAISAIPQPPPSNPIPPVLSPTSPQLQIPFRSTYLSTHLVIQPAMFDALTFKPACDDRAIVRYASSTGTVTAATPPRLVAEITSPTFLDYELISDFFLTFRAFLEPMDLIRMLFARLRWAIDRGDEIGMVVRVRTFVALRHWILNYFVDDFVVQYTLRVTFCNLLNDLVDDLSQDIENGRVHLKILAELKKCWRRVCAQFWDGFDFDSGDAPIAPGGIAGHRDPNLDPSHWESSDCGPPQLDLAMMSTPDFEPSEASTPRGFLASTPHDGSVVERPGTPEDQYQNAIEDLDRRQAGSPISITSLDIVSCSFPAKNLRNLQSSSHMTPATHPVPINPLLTSTGLVAVTPKALVGKRIRPVHKRNGSITDSLREHSVDKSSFKDNTEIALAVPYAGSLVRGDLLPPGHAFVDVVSPSSIGDPQRETTVLQMNPNLDQKEKSGASAMSSQGMKRLIGSVRRALSTRGQGDSTTHGNFINISPIGPRGATTNRLPGTAIVPQARPRQNGTRPPVRIDLLGAEIAEDFKTAVREDAAAEAAVEAAQRAALTTPVLNDTLRHGTDEAVEYSSAHLDTSFDDLPKMSGFRPQSEMAITTGSKSIVIVDDTAFDMPTMHGALPVINPSLEAFADTFAPNNGDPTPPTTPPGRPMGTPRRSSFLLNQHLTRTSLSSDPLPPFIPDMATLGGRASTDHPSYIASYPSMEQSIQVGMYPSSTSRLRSTRFHNRQRSSRTIPSVSSVLHRRHNSFHSSTARPMTIRSFDATTQSEGSIMDSSEVMPQPLRVLRRRPGGNLGAVATVGELAAPLRHSQSVGSLTAYSESLRSSYLQQPESSGYVDVVSSDFSQGQNETFSLGALANQPSKRQLSLFSTHSSKPIMRPSFEAEARKLAQIPDDVDDDGGVESALLKLEGKYEKKPRPPAEHRISPQTDPEDIGKALGDPAQAQEEKRERRHLEIMGGADDGILNHRLSGIPEPSSDVHNSFLLSPERPVTELRSFLSSEPSYCSIPLLDRGLADEGQTRPSTKEWADISILRGADDDSPFESEREDNGDEDGTERSAQASFDLIQETPSLRRIKGAEIERPEGPVENDGQDDEGDTSFLDDDSDAGGGSDLSSELSEAPEIDTYALGSTNNLPSPRQGFILSKGMMSPPVDDKLSPPKTLAQALQMSPEAANVPQLHEHQLWVQKPLPPTPDTTPTTTFRPMSPRDPTGTAEALRGAPKIADPDLSHKYSIHLPFILAFDSEILAQQFTLIEKDALNEIDWKELIDMEWKNATNNDSRSWVDFLRNTDARGVEVVIARFNIMVKWAVSEIVLTQDMEERARCIIKFIHIATHSRRYRNFATMAQIVIALSSQEVTRLSQTWALVPPHDVKTFRDLEQLVSPTRNFHSLRAEMEGGASSGCIPFVGIYTHDLLFNAQRPSEIASSPTTAPLVNFERCRCAASVVKSLLRLLEESTLYEFQPIEGITERCLWMSALSDEEIRRHSESLE</sequence>
<dbReference type="InterPro" id="IPR000651">
    <property type="entry name" value="Ras-like_Gua-exchang_fac_N"/>
</dbReference>
<dbReference type="Proteomes" id="UP000028545">
    <property type="component" value="Unassembled WGS sequence"/>
</dbReference>
<evidence type="ECO:0000256" key="1">
    <source>
        <dbReference type="ARBA" id="ARBA00022658"/>
    </source>
</evidence>
<feature type="compositionally biased region" description="Basic and acidic residues" evidence="3">
    <location>
        <begin position="1231"/>
        <end position="1245"/>
    </location>
</feature>
<dbReference type="GO" id="GO:0005085">
    <property type="term" value="F:guanyl-nucleotide exchange factor activity"/>
    <property type="evidence" value="ECO:0007669"/>
    <property type="project" value="UniProtKB-KW"/>
</dbReference>
<dbReference type="PANTHER" id="PTHR23113:SF363">
    <property type="entry name" value="PROTEIN SON OF SEVENLESS"/>
    <property type="match status" value="1"/>
</dbReference>
<feature type="domain" description="Ras-GEF" evidence="4">
    <location>
        <begin position="1562"/>
        <end position="1806"/>
    </location>
</feature>
<dbReference type="GO" id="GO:0007265">
    <property type="term" value="P:Ras protein signal transduction"/>
    <property type="evidence" value="ECO:0007669"/>
    <property type="project" value="TreeGrafter"/>
</dbReference>
<dbReference type="Gene3D" id="1.10.840.10">
    <property type="entry name" value="Ras guanine-nucleotide exchange factors catalytic domain"/>
    <property type="match status" value="1"/>
</dbReference>
<dbReference type="PROSITE" id="PS50009">
    <property type="entry name" value="RASGEF_CAT"/>
    <property type="match status" value="1"/>
</dbReference>
<accession>A0A084GFK1</accession>
<reference evidence="6 7" key="1">
    <citation type="journal article" date="2014" name="Genome Announc.">
        <title>Draft genome sequence of the pathogenic fungus Scedosporium apiospermum.</title>
        <authorList>
            <person name="Vandeputte P."/>
            <person name="Ghamrawi S."/>
            <person name="Rechenmann M."/>
            <person name="Iltis A."/>
            <person name="Giraud S."/>
            <person name="Fleury M."/>
            <person name="Thornton C."/>
            <person name="Delhaes L."/>
            <person name="Meyer W."/>
            <person name="Papon N."/>
            <person name="Bouchara J.P."/>
        </authorList>
    </citation>
    <scope>NUCLEOTIDE SEQUENCE [LARGE SCALE GENOMIC DNA]</scope>
    <source>
        <strain evidence="6 7">IHEM 14462</strain>
    </source>
</reference>
<evidence type="ECO:0000256" key="3">
    <source>
        <dbReference type="SAM" id="MobiDB-lite"/>
    </source>
</evidence>
<feature type="compositionally biased region" description="Polar residues" evidence="3">
    <location>
        <begin position="788"/>
        <end position="802"/>
    </location>
</feature>
<dbReference type="GeneID" id="27719122"/>
<dbReference type="InterPro" id="IPR023578">
    <property type="entry name" value="Ras_GEF_dom_sf"/>
</dbReference>
<feature type="region of interest" description="Disordered" evidence="3">
    <location>
        <begin position="172"/>
        <end position="220"/>
    </location>
</feature>
<evidence type="ECO:0000256" key="2">
    <source>
        <dbReference type="PROSITE-ProRule" id="PRU00168"/>
    </source>
</evidence>
<dbReference type="GO" id="GO:0005886">
    <property type="term" value="C:plasma membrane"/>
    <property type="evidence" value="ECO:0007669"/>
    <property type="project" value="TreeGrafter"/>
</dbReference>
<keyword evidence="1 2" id="KW-0344">Guanine-nucleotide releasing factor</keyword>
<feature type="compositionally biased region" description="Acidic residues" evidence="3">
    <location>
        <begin position="1410"/>
        <end position="1426"/>
    </location>
</feature>
<name>A0A084GFK1_PSEDA</name>
<dbReference type="Pfam" id="PF00617">
    <property type="entry name" value="RasGEF"/>
    <property type="match status" value="1"/>
</dbReference>
<dbReference type="Gene3D" id="1.20.870.10">
    <property type="entry name" value="Son of sevenless (SoS) protein Chain: S domain 1"/>
    <property type="match status" value="1"/>
</dbReference>
<evidence type="ECO:0000313" key="6">
    <source>
        <dbReference type="EMBL" id="KEZ46113.1"/>
    </source>
</evidence>